<evidence type="ECO:0000313" key="4">
    <source>
        <dbReference type="EMBL" id="MBE5040773.1"/>
    </source>
</evidence>
<sequence>MVIIIGRVTKDLEPQTSPTGKTYINFDLAENIGFGENAETVFHRCTIWGEELVDRIVKAKVQKGSLLQVIGEQKLDTYARKDTGEIVVASNIGVWHWSYVPLGSKKADDKTGTENAGPEGYYDLPTEDCDDGLPA</sequence>
<dbReference type="Proteomes" id="UP000806542">
    <property type="component" value="Unassembled WGS sequence"/>
</dbReference>
<reference evidence="4" key="1">
    <citation type="submission" date="2020-10" db="EMBL/GenBank/DDBJ databases">
        <title>ChiBAC.</title>
        <authorList>
            <person name="Zenner C."/>
            <person name="Hitch T.C.A."/>
            <person name="Clavel T."/>
        </authorList>
    </citation>
    <scope>NUCLEOTIDE SEQUENCE</scope>
    <source>
        <strain evidence="4">DSM 107454</strain>
    </source>
</reference>
<proteinExistence type="predicted"/>
<dbReference type="AlphaFoldDB" id="A0A9D5LZ86"/>
<dbReference type="InterPro" id="IPR000424">
    <property type="entry name" value="Primosome_PriB/ssb"/>
</dbReference>
<organism evidence="4 5">
    <name type="scientific">Ructibacterium gallinarum</name>
    <dbReference type="NCBI Taxonomy" id="2779355"/>
    <lineage>
        <taxon>Bacteria</taxon>
        <taxon>Bacillati</taxon>
        <taxon>Bacillota</taxon>
        <taxon>Clostridia</taxon>
        <taxon>Eubacteriales</taxon>
        <taxon>Oscillospiraceae</taxon>
        <taxon>Ructibacterium</taxon>
    </lineage>
</organism>
<evidence type="ECO:0000256" key="3">
    <source>
        <dbReference type="SAM" id="MobiDB-lite"/>
    </source>
</evidence>
<feature type="compositionally biased region" description="Acidic residues" evidence="3">
    <location>
        <begin position="125"/>
        <end position="135"/>
    </location>
</feature>
<dbReference type="InterPro" id="IPR012340">
    <property type="entry name" value="NA-bd_OB-fold"/>
</dbReference>
<evidence type="ECO:0000313" key="5">
    <source>
        <dbReference type="Proteomes" id="UP000806542"/>
    </source>
</evidence>
<dbReference type="CDD" id="cd04496">
    <property type="entry name" value="SSB_OBF"/>
    <property type="match status" value="1"/>
</dbReference>
<evidence type="ECO:0000256" key="2">
    <source>
        <dbReference type="PROSITE-ProRule" id="PRU00252"/>
    </source>
</evidence>
<evidence type="ECO:0000256" key="1">
    <source>
        <dbReference type="ARBA" id="ARBA00023125"/>
    </source>
</evidence>
<dbReference type="RefSeq" id="WP_226393327.1">
    <property type="nucleotide sequence ID" value="NZ_JADCKB010000022.1"/>
</dbReference>
<dbReference type="Pfam" id="PF00436">
    <property type="entry name" value="SSB"/>
    <property type="match status" value="1"/>
</dbReference>
<dbReference type="EMBL" id="JADCKB010000022">
    <property type="protein sequence ID" value="MBE5040773.1"/>
    <property type="molecule type" value="Genomic_DNA"/>
</dbReference>
<accession>A0A9D5LZ86</accession>
<keyword evidence="1 2" id="KW-0238">DNA-binding</keyword>
<feature type="region of interest" description="Disordered" evidence="3">
    <location>
        <begin position="103"/>
        <end position="135"/>
    </location>
</feature>
<name>A0A9D5LZ86_9FIRM</name>
<keyword evidence="5" id="KW-1185">Reference proteome</keyword>
<comment type="caution">
    <text evidence="4">The sequence shown here is derived from an EMBL/GenBank/DDBJ whole genome shotgun (WGS) entry which is preliminary data.</text>
</comment>
<dbReference type="SUPFAM" id="SSF50249">
    <property type="entry name" value="Nucleic acid-binding proteins"/>
    <property type="match status" value="1"/>
</dbReference>
<dbReference type="GO" id="GO:0003697">
    <property type="term" value="F:single-stranded DNA binding"/>
    <property type="evidence" value="ECO:0007669"/>
    <property type="project" value="InterPro"/>
</dbReference>
<dbReference type="PROSITE" id="PS50935">
    <property type="entry name" value="SSB"/>
    <property type="match status" value="1"/>
</dbReference>
<gene>
    <name evidence="4" type="ORF">INF28_09915</name>
</gene>
<protein>
    <submittedName>
        <fullName evidence="4">Single-stranded DNA-binding protein</fullName>
    </submittedName>
</protein>
<dbReference type="Gene3D" id="2.40.50.140">
    <property type="entry name" value="Nucleic acid-binding proteins"/>
    <property type="match status" value="1"/>
</dbReference>